<dbReference type="EMBL" id="FOMN01000002">
    <property type="protein sequence ID" value="SFD36222.1"/>
    <property type="molecule type" value="Genomic_DNA"/>
</dbReference>
<dbReference type="RefSeq" id="WP_090092453.1">
    <property type="nucleotide sequence ID" value="NZ_CBCRVU010000002.1"/>
</dbReference>
<dbReference type="Pfam" id="PF04536">
    <property type="entry name" value="TPM_phosphatase"/>
    <property type="match status" value="1"/>
</dbReference>
<accession>A0A1I1RPY6</accession>
<gene>
    <name evidence="4" type="ORF">SAMN04487792_0487</name>
</gene>
<dbReference type="AlphaFoldDB" id="A0A1I1RPY6"/>
<keyword evidence="1" id="KW-0812">Transmembrane</keyword>
<feature type="transmembrane region" description="Helical" evidence="1">
    <location>
        <begin position="172"/>
        <end position="191"/>
    </location>
</feature>
<dbReference type="Proteomes" id="UP000199599">
    <property type="component" value="Unassembled WGS sequence"/>
</dbReference>
<evidence type="ECO:0000256" key="1">
    <source>
        <dbReference type="SAM" id="Phobius"/>
    </source>
</evidence>
<evidence type="ECO:0000256" key="2">
    <source>
        <dbReference type="SAM" id="SignalP"/>
    </source>
</evidence>
<dbReference type="Gene3D" id="3.10.310.50">
    <property type="match status" value="1"/>
</dbReference>
<name>A0A1I1RPY6_9LACO</name>
<keyword evidence="1" id="KW-0472">Membrane</keyword>
<evidence type="ECO:0000313" key="5">
    <source>
        <dbReference type="Proteomes" id="UP000199599"/>
    </source>
</evidence>
<evidence type="ECO:0000259" key="3">
    <source>
        <dbReference type="Pfam" id="PF04536"/>
    </source>
</evidence>
<organism evidence="4 5">
    <name type="scientific">Lactobacillus bombicola</name>
    <dbReference type="NCBI Taxonomy" id="1505723"/>
    <lineage>
        <taxon>Bacteria</taxon>
        <taxon>Bacillati</taxon>
        <taxon>Bacillota</taxon>
        <taxon>Bacilli</taxon>
        <taxon>Lactobacillales</taxon>
        <taxon>Lactobacillaceae</taxon>
        <taxon>Lactobacillus</taxon>
    </lineage>
</organism>
<evidence type="ECO:0000313" key="4">
    <source>
        <dbReference type="EMBL" id="SFD36222.1"/>
    </source>
</evidence>
<sequence>MLKTKLSSIVVLVSLFLTMTAFSDPNIKDECHLLDKETSHLIVAKNGRYLQTSEQPQIVVQTVQRINDLTPHRLAKAKKTVFIVVGVKKEKRNVQIYSSKDLHGAFTADVRGSIIRSQSAALLSKDKKEFNKGLRFVFRACATTIDQRYQYALDKYDLTSKERAQVIHPHRLALPIAMALVIVIAGLAYFFKSNLHIKNK</sequence>
<feature type="chain" id="PRO_5011549262" description="TPM domain-containing protein" evidence="2">
    <location>
        <begin position="24"/>
        <end position="200"/>
    </location>
</feature>
<keyword evidence="2" id="KW-0732">Signal</keyword>
<feature type="signal peptide" evidence="2">
    <location>
        <begin position="1"/>
        <end position="23"/>
    </location>
</feature>
<protein>
    <recommendedName>
        <fullName evidence="3">TPM domain-containing protein</fullName>
    </recommendedName>
</protein>
<proteinExistence type="predicted"/>
<feature type="domain" description="TPM" evidence="3">
    <location>
        <begin position="28"/>
        <end position="140"/>
    </location>
</feature>
<reference evidence="5" key="1">
    <citation type="submission" date="2016-10" db="EMBL/GenBank/DDBJ databases">
        <authorList>
            <person name="Varghese N."/>
            <person name="Submissions S."/>
        </authorList>
    </citation>
    <scope>NUCLEOTIDE SEQUENCE [LARGE SCALE GENOMIC DNA]</scope>
    <source>
        <strain evidence="5">R-53102</strain>
    </source>
</reference>
<keyword evidence="1" id="KW-1133">Transmembrane helix</keyword>
<dbReference type="InterPro" id="IPR007621">
    <property type="entry name" value="TPM_dom"/>
</dbReference>
<dbReference type="STRING" id="1505723.SAMN04487792_0487"/>